<dbReference type="EMBL" id="JAOAOG010000081">
    <property type="protein sequence ID" value="KAJ6250320.1"/>
    <property type="molecule type" value="Genomic_DNA"/>
</dbReference>
<evidence type="ECO:0000313" key="1">
    <source>
        <dbReference type="EMBL" id="KAJ6250320.1"/>
    </source>
</evidence>
<evidence type="ECO:0008006" key="3">
    <source>
        <dbReference type="Google" id="ProtNLM"/>
    </source>
</evidence>
<reference evidence="1" key="1">
    <citation type="submission" date="2022-08" db="EMBL/GenBank/DDBJ databases">
        <title>Novel sulfate-reducing endosymbionts in the free-living metamonad Anaeramoeba.</title>
        <authorList>
            <person name="Jerlstrom-Hultqvist J."/>
            <person name="Cepicka I."/>
            <person name="Gallot-Lavallee L."/>
            <person name="Salas-Leiva D."/>
            <person name="Curtis B.A."/>
            <person name="Zahonova K."/>
            <person name="Pipaliya S."/>
            <person name="Dacks J."/>
            <person name="Roger A.J."/>
        </authorList>
    </citation>
    <scope>NUCLEOTIDE SEQUENCE</scope>
    <source>
        <strain evidence="1">Schooner1</strain>
    </source>
</reference>
<organism evidence="1 2">
    <name type="scientific">Anaeramoeba flamelloides</name>
    <dbReference type="NCBI Taxonomy" id="1746091"/>
    <lineage>
        <taxon>Eukaryota</taxon>
        <taxon>Metamonada</taxon>
        <taxon>Anaeramoebidae</taxon>
        <taxon>Anaeramoeba</taxon>
    </lineage>
</organism>
<sequence length="381" mass="45224">MSHYICPRCYKEYGSYRSLNRCKMKHTQQDRMLEQMYRNTIFSEHNTNTQKQNKENYYEELVDPIEEIAIGFNTEMDNFDPIVDGDKFNLDNTTITNKEFIDPERLPNKKKNSKLSNIPDSYVQRKRVLEIDNSLEVNVGLIGNHVLSLYYHWRILSKETNEIWNGEHWCYSTIFSKRWLRVENNLFKLGSIFQENDNYYVIISFFQNKKMEHTAILQQYRINKQVKFQQNQTLYELSPISPPYDQFDLQFQKVIDATETVEDGKKHIILPLIIYSDDFKFNSSLETQKSTMLNGIYLTFASQKRKTRKLENSHFPITFIPGTKNLFENLSPIINDLKKLEKGIIIKIPSNEEVMVFAPIILWITDFEEKAKLLGIKKSRR</sequence>
<dbReference type="Proteomes" id="UP001150062">
    <property type="component" value="Unassembled WGS sequence"/>
</dbReference>
<keyword evidence="2" id="KW-1185">Reference proteome</keyword>
<gene>
    <name evidence="1" type="ORF">M0813_16177</name>
</gene>
<evidence type="ECO:0000313" key="2">
    <source>
        <dbReference type="Proteomes" id="UP001150062"/>
    </source>
</evidence>
<proteinExistence type="predicted"/>
<name>A0ABQ8Z0H8_9EUKA</name>
<accession>A0ABQ8Z0H8</accession>
<protein>
    <recommendedName>
        <fullName evidence="3">C2H2-type domain-containing protein</fullName>
    </recommendedName>
</protein>
<comment type="caution">
    <text evidence="1">The sequence shown here is derived from an EMBL/GenBank/DDBJ whole genome shotgun (WGS) entry which is preliminary data.</text>
</comment>